<accession>A0A7S0RFA0</accession>
<sequence>MEEPLPTVTLIKGGVRHHFFLIEYDEAQGGGRLDKETTLGELGLASLQLKRELDGAPRFVPVPFDVLGVSRLRFLNGAEFEVSGQAVGGGALPVVAPAATAAALPGAAPAAAGGAQQGGAVPGGAHRRGAASPGALGRGDVILVGSQHLQQHPTLRQRHVSRRGMWA</sequence>
<evidence type="ECO:0000313" key="2">
    <source>
        <dbReference type="EMBL" id="CAD8675925.1"/>
    </source>
</evidence>
<name>A0A7S0RFA0_9CHLO</name>
<organism evidence="2">
    <name type="scientific">Chlamydomonas leiostraca</name>
    <dbReference type="NCBI Taxonomy" id="1034604"/>
    <lineage>
        <taxon>Eukaryota</taxon>
        <taxon>Viridiplantae</taxon>
        <taxon>Chlorophyta</taxon>
        <taxon>core chlorophytes</taxon>
        <taxon>Chlorophyceae</taxon>
        <taxon>CS clade</taxon>
        <taxon>Chlamydomonadales</taxon>
        <taxon>Chlamydomonadaceae</taxon>
        <taxon>Chlamydomonas</taxon>
    </lineage>
</organism>
<evidence type="ECO:0000256" key="1">
    <source>
        <dbReference type="SAM" id="MobiDB-lite"/>
    </source>
</evidence>
<gene>
    <name evidence="2" type="ORF">CLEI1391_LOCUS7171</name>
</gene>
<dbReference type="AlphaFoldDB" id="A0A7S0RFA0"/>
<reference evidence="2" key="1">
    <citation type="submission" date="2021-01" db="EMBL/GenBank/DDBJ databases">
        <authorList>
            <person name="Corre E."/>
            <person name="Pelletier E."/>
            <person name="Niang G."/>
            <person name="Scheremetjew M."/>
            <person name="Finn R."/>
            <person name="Kale V."/>
            <person name="Holt S."/>
            <person name="Cochrane G."/>
            <person name="Meng A."/>
            <person name="Brown T."/>
            <person name="Cohen L."/>
        </authorList>
    </citation>
    <scope>NUCLEOTIDE SEQUENCE</scope>
    <source>
        <strain evidence="2">SAG 11-49</strain>
    </source>
</reference>
<feature type="region of interest" description="Disordered" evidence="1">
    <location>
        <begin position="109"/>
        <end position="132"/>
    </location>
</feature>
<proteinExistence type="predicted"/>
<protein>
    <submittedName>
        <fullName evidence="2">Uncharacterized protein</fullName>
    </submittedName>
</protein>
<dbReference type="EMBL" id="HBFB01012663">
    <property type="protein sequence ID" value="CAD8675925.1"/>
    <property type="molecule type" value="Transcribed_RNA"/>
</dbReference>